<comment type="caution">
    <text evidence="5">The sequence shown here is derived from an EMBL/GenBank/DDBJ whole genome shotgun (WGS) entry which is preliminary data.</text>
</comment>
<dbReference type="PANTHER" id="PTHR42748:SF5">
    <property type="entry name" value="NITROGEN METABOLITE REPRESSION PROTEIN NMRA"/>
    <property type="match status" value="1"/>
</dbReference>
<dbReference type="Proteomes" id="UP001492380">
    <property type="component" value="Unassembled WGS sequence"/>
</dbReference>
<dbReference type="Pfam" id="PF05368">
    <property type="entry name" value="NmrA"/>
    <property type="match status" value="1"/>
</dbReference>
<gene>
    <name evidence="5" type="ORF">HDK90DRAFT_493477</name>
</gene>
<dbReference type="Gene3D" id="3.40.50.720">
    <property type="entry name" value="NAD(P)-binding Rossmann-like Domain"/>
    <property type="match status" value="1"/>
</dbReference>
<dbReference type="PANTHER" id="PTHR42748">
    <property type="entry name" value="NITROGEN METABOLITE REPRESSION PROTEIN NMRA FAMILY MEMBER"/>
    <property type="match status" value="1"/>
</dbReference>
<dbReference type="InterPro" id="IPR008030">
    <property type="entry name" value="NmrA-like"/>
</dbReference>
<feature type="region of interest" description="Disordered" evidence="3">
    <location>
        <begin position="310"/>
        <end position="355"/>
    </location>
</feature>
<dbReference type="SUPFAM" id="SSF51735">
    <property type="entry name" value="NAD(P)-binding Rossmann-fold domains"/>
    <property type="match status" value="1"/>
</dbReference>
<reference evidence="5 6" key="1">
    <citation type="submission" date="2024-04" db="EMBL/GenBank/DDBJ databases">
        <title>Phyllosticta paracitricarpa is synonymous to the EU quarantine fungus P. citricarpa based on phylogenomic analyses.</title>
        <authorList>
            <consortium name="Lawrence Berkeley National Laboratory"/>
            <person name="Van Ingen-Buijs V.A."/>
            <person name="Van Westerhoven A.C."/>
            <person name="Haridas S."/>
            <person name="Skiadas P."/>
            <person name="Martin F."/>
            <person name="Groenewald J.Z."/>
            <person name="Crous P.W."/>
            <person name="Seidl M.F."/>
        </authorList>
    </citation>
    <scope>NUCLEOTIDE SEQUENCE [LARGE SCALE GENOMIC DNA]</scope>
    <source>
        <strain evidence="5 6">CBS 123374</strain>
    </source>
</reference>
<feature type="domain" description="NmrA-like" evidence="4">
    <location>
        <begin position="5"/>
        <end position="300"/>
    </location>
</feature>
<name>A0ABR1YHU1_9PEZI</name>
<evidence type="ECO:0000256" key="1">
    <source>
        <dbReference type="ARBA" id="ARBA00006328"/>
    </source>
</evidence>
<proteinExistence type="inferred from homology"/>
<dbReference type="InterPro" id="IPR036291">
    <property type="entry name" value="NAD(P)-bd_dom_sf"/>
</dbReference>
<evidence type="ECO:0000256" key="2">
    <source>
        <dbReference type="ARBA" id="ARBA00022857"/>
    </source>
</evidence>
<keyword evidence="6" id="KW-1185">Reference proteome</keyword>
<feature type="compositionally biased region" description="Acidic residues" evidence="3">
    <location>
        <begin position="316"/>
        <end position="332"/>
    </location>
</feature>
<evidence type="ECO:0000313" key="5">
    <source>
        <dbReference type="EMBL" id="KAK8229247.1"/>
    </source>
</evidence>
<organism evidence="5 6">
    <name type="scientific">Phyllosticta capitalensis</name>
    <dbReference type="NCBI Taxonomy" id="121624"/>
    <lineage>
        <taxon>Eukaryota</taxon>
        <taxon>Fungi</taxon>
        <taxon>Dikarya</taxon>
        <taxon>Ascomycota</taxon>
        <taxon>Pezizomycotina</taxon>
        <taxon>Dothideomycetes</taxon>
        <taxon>Dothideomycetes incertae sedis</taxon>
        <taxon>Botryosphaeriales</taxon>
        <taxon>Phyllostictaceae</taxon>
        <taxon>Phyllosticta</taxon>
    </lineage>
</organism>
<keyword evidence="2" id="KW-0521">NADP</keyword>
<comment type="similarity">
    <text evidence="1">Belongs to the NmrA-type oxidoreductase family.</text>
</comment>
<evidence type="ECO:0000313" key="6">
    <source>
        <dbReference type="Proteomes" id="UP001492380"/>
    </source>
</evidence>
<protein>
    <submittedName>
        <fullName evidence="5">NmrA-like family-domain-containing protein</fullName>
    </submittedName>
</protein>
<evidence type="ECO:0000259" key="4">
    <source>
        <dbReference type="Pfam" id="PF05368"/>
    </source>
</evidence>
<dbReference type="EMBL" id="JBBWRZ010000009">
    <property type="protein sequence ID" value="KAK8229247.1"/>
    <property type="molecule type" value="Genomic_DNA"/>
</dbReference>
<accession>A0ABR1YHU1</accession>
<sequence>MQDRKVVVTINSTGRQSASFIRVAAAVGWHVRAQTRDKQGIVAQELDSTPDVDLRVGSLDDAQFVARLFDGAQLAFINTTHWGDEIATGRAMANAAKRAGIEHLIYSSMPDHSIYQGQNWRALPFWAQKFAVENYIRQIGIPATFVYTGTYHNNFTSLPYPLFRMELKDDGSFEWQAPFHPHIPIPWLDAEHDVGPAILQIFKQSPRKWAGHRIPLAFQQLTPVQVCEAFSRALNRPVRYVRGPVTIEVPVPAGYREHLEILEETLGWRNAPYFGPDLEPDCTREALDLWEGFRDIEEYAREIFPVEERANGLTWMDEDDATDGQPEPDDVPSEPTSEPPPPARDSQNFFQIMNL</sequence>
<dbReference type="Gene3D" id="3.90.25.10">
    <property type="entry name" value="UDP-galactose 4-epimerase, domain 1"/>
    <property type="match status" value="1"/>
</dbReference>
<evidence type="ECO:0000256" key="3">
    <source>
        <dbReference type="SAM" id="MobiDB-lite"/>
    </source>
</evidence>
<dbReference type="InterPro" id="IPR051164">
    <property type="entry name" value="NmrA-like_oxidored"/>
</dbReference>